<dbReference type="NCBIfam" id="TIGR03083">
    <property type="entry name" value="maleylpyruvate isomerase family mycothiol-dependent enzyme"/>
    <property type="match status" value="1"/>
</dbReference>
<name>A0ABS6AY26_9NOCA</name>
<dbReference type="InterPro" id="IPR034660">
    <property type="entry name" value="DinB/YfiT-like"/>
</dbReference>
<feature type="domain" description="Mycothiol-dependent maleylpyruvate isomerase metal-binding" evidence="1">
    <location>
        <begin position="25"/>
        <end position="145"/>
    </location>
</feature>
<evidence type="ECO:0000313" key="3">
    <source>
        <dbReference type="Proteomes" id="UP000733379"/>
    </source>
</evidence>
<dbReference type="EMBL" id="JAHKNI010000004">
    <property type="protein sequence ID" value="MBU3062783.1"/>
    <property type="molecule type" value="Genomic_DNA"/>
</dbReference>
<gene>
    <name evidence="2" type="ORF">KO481_14790</name>
</gene>
<reference evidence="2 3" key="1">
    <citation type="submission" date="2021-06" db="EMBL/GenBank/DDBJ databases">
        <title>Actinomycetes sequencing.</title>
        <authorList>
            <person name="Shan Q."/>
        </authorList>
    </citation>
    <scope>NUCLEOTIDE SEQUENCE [LARGE SCALE GENOMIC DNA]</scope>
    <source>
        <strain evidence="2 3">NEAU-G5</strain>
    </source>
</reference>
<dbReference type="SUPFAM" id="SSF109854">
    <property type="entry name" value="DinB/YfiT-like putative metalloenzymes"/>
    <property type="match status" value="1"/>
</dbReference>
<dbReference type="Gene3D" id="1.20.120.450">
    <property type="entry name" value="dinb family like domain"/>
    <property type="match status" value="1"/>
</dbReference>
<proteinExistence type="predicted"/>
<accession>A0ABS6AY26</accession>
<dbReference type="InterPro" id="IPR024344">
    <property type="entry name" value="MDMPI_metal-binding"/>
</dbReference>
<keyword evidence="3" id="KW-1185">Reference proteome</keyword>
<evidence type="ECO:0000259" key="1">
    <source>
        <dbReference type="Pfam" id="PF11716"/>
    </source>
</evidence>
<evidence type="ECO:0000313" key="2">
    <source>
        <dbReference type="EMBL" id="MBU3062783.1"/>
    </source>
</evidence>
<dbReference type="Pfam" id="PF11716">
    <property type="entry name" value="MDMPI_N"/>
    <property type="match status" value="1"/>
</dbReference>
<dbReference type="NCBIfam" id="TIGR03086">
    <property type="entry name" value="TIGR03086 family metal-binding protein"/>
    <property type="match status" value="1"/>
</dbReference>
<protein>
    <submittedName>
        <fullName evidence="2">TIGR03086 family protein</fullName>
    </submittedName>
</protein>
<sequence length="211" mass="23171">MDIPYVSAYYHVVTTDIRDLNRRVVDYSVEIVSKLTADDLDRPTPCSEWTVADLLAHMTVQHRGFAASARGNGADLDVWKVQPLAADPVRDYAEAAADVIAAYSELDSLDQLFELPEFGPGVKAPGAMAIRAHFIDYVVHGWDIARALGVQYHLDDDFVALSMKVIQMVPTGEERAASPSKAFAAELPVPPNADPLDHILLHLGRNPAWQP</sequence>
<comment type="caution">
    <text evidence="2">The sequence shown here is derived from an EMBL/GenBank/DDBJ whole genome shotgun (WGS) entry which is preliminary data.</text>
</comment>
<organism evidence="2 3">
    <name type="scientific">Nocardia albiluteola</name>
    <dbReference type="NCBI Taxonomy" id="2842303"/>
    <lineage>
        <taxon>Bacteria</taxon>
        <taxon>Bacillati</taxon>
        <taxon>Actinomycetota</taxon>
        <taxon>Actinomycetes</taxon>
        <taxon>Mycobacteriales</taxon>
        <taxon>Nocardiaceae</taxon>
        <taxon>Nocardia</taxon>
    </lineage>
</organism>
<dbReference type="Proteomes" id="UP000733379">
    <property type="component" value="Unassembled WGS sequence"/>
</dbReference>
<dbReference type="InterPro" id="IPR017517">
    <property type="entry name" value="Maleyloyr_isom"/>
</dbReference>
<dbReference type="InterPro" id="IPR017520">
    <property type="entry name" value="CHP03086"/>
</dbReference>